<keyword evidence="1" id="KW-0732">Signal</keyword>
<name>A0A0H4P5F0_9BACT</name>
<evidence type="ECO:0000313" key="3">
    <source>
        <dbReference type="EMBL" id="AKP49631.1"/>
    </source>
</evidence>
<dbReference type="PANTHER" id="PTHR43752">
    <property type="entry name" value="BNR/ASP-BOX REPEAT FAMILY PROTEIN"/>
    <property type="match status" value="1"/>
</dbReference>
<dbReference type="EMBL" id="CP012040">
    <property type="protein sequence ID" value="AKP49631.1"/>
    <property type="molecule type" value="Genomic_DNA"/>
</dbReference>
<dbReference type="OrthoDB" id="7294637at2"/>
<feature type="domain" description="Sialidase" evidence="2">
    <location>
        <begin position="164"/>
        <end position="365"/>
    </location>
</feature>
<gene>
    <name evidence="3" type="ORF">CA2015_0149</name>
</gene>
<feature type="signal peptide" evidence="1">
    <location>
        <begin position="1"/>
        <end position="20"/>
    </location>
</feature>
<dbReference type="AlphaFoldDB" id="A0A0H4P5F0"/>
<dbReference type="PANTHER" id="PTHR43752:SF2">
    <property type="entry name" value="BNR_ASP-BOX REPEAT FAMILY PROTEIN"/>
    <property type="match status" value="1"/>
</dbReference>
<sequence>MKKHLLIIAVLILNSLSVEAFDPADSTKVAAPATKVKDFIIYQDQTYYATFPSVVKKSNGEYLVAFRRAPDRIVNFKEKGNSHVDPNSYLVGVTSKDGVNWTKEPELIYSHAFGGSQDPCLLQLKDGTLLCASYGWAFLEDDGLENIRKPHFANSKGTVFLGGYLVKSLDGGDTWKGPIYPPSIEPEVNYTPMGNKVPAYNRGALYEGKSGRIFWVVAASDTEKRGKTSNYLLVSDDKGNTWEHLSTVAVDDEVIFNEASAYETPKGDIIAFIRTAKFDDQAVIARSKDGGKTFEKWESMGFQGHPLQALRLPDDRVFLVYGYRHKPYGIRARILNPECTDFATAEEIIIREDGGSTDIGYPWAVNMGEDKVLVTYYFNIDNKNRHIAGTILKIN</sequence>
<feature type="chain" id="PRO_5005207814" description="Sialidase domain-containing protein" evidence="1">
    <location>
        <begin position="21"/>
        <end position="395"/>
    </location>
</feature>
<dbReference type="RefSeq" id="WP_048640151.1">
    <property type="nucleotide sequence ID" value="NZ_CAXBGM010000085.1"/>
</dbReference>
<dbReference type="InterPro" id="IPR036278">
    <property type="entry name" value="Sialidase_sf"/>
</dbReference>
<protein>
    <recommendedName>
        <fullName evidence="2">Sialidase domain-containing protein</fullName>
    </recommendedName>
</protein>
<dbReference type="Gene3D" id="2.120.10.10">
    <property type="match status" value="1"/>
</dbReference>
<dbReference type="STRING" id="320787.CA2015_0149"/>
<dbReference type="CDD" id="cd15482">
    <property type="entry name" value="Sialidase_non-viral"/>
    <property type="match status" value="1"/>
</dbReference>
<keyword evidence="4" id="KW-1185">Reference proteome</keyword>
<dbReference type="InterPro" id="IPR011040">
    <property type="entry name" value="Sialidase"/>
</dbReference>
<reference evidence="3 4" key="1">
    <citation type="submission" date="2015-07" db="EMBL/GenBank/DDBJ databases">
        <authorList>
            <person name="Kim K.M."/>
        </authorList>
    </citation>
    <scope>NUCLEOTIDE SEQUENCE [LARGE SCALE GENOMIC DNA]</scope>
    <source>
        <strain evidence="3 4">KCTC 12363</strain>
    </source>
</reference>
<organism evidence="3 4">
    <name type="scientific">Cyclobacterium amurskyense</name>
    <dbReference type="NCBI Taxonomy" id="320787"/>
    <lineage>
        <taxon>Bacteria</taxon>
        <taxon>Pseudomonadati</taxon>
        <taxon>Bacteroidota</taxon>
        <taxon>Cytophagia</taxon>
        <taxon>Cytophagales</taxon>
        <taxon>Cyclobacteriaceae</taxon>
        <taxon>Cyclobacterium</taxon>
    </lineage>
</organism>
<dbReference type="SUPFAM" id="SSF50939">
    <property type="entry name" value="Sialidases"/>
    <property type="match status" value="1"/>
</dbReference>
<dbReference type="Pfam" id="PF13088">
    <property type="entry name" value="BNR_2"/>
    <property type="match status" value="1"/>
</dbReference>
<proteinExistence type="predicted"/>
<accession>A0A0H4P5F0</accession>
<evidence type="ECO:0000313" key="4">
    <source>
        <dbReference type="Proteomes" id="UP000036520"/>
    </source>
</evidence>
<dbReference type="KEGG" id="camu:CA2015_0149"/>
<evidence type="ECO:0000259" key="2">
    <source>
        <dbReference type="Pfam" id="PF13088"/>
    </source>
</evidence>
<dbReference type="PATRIC" id="fig|320787.5.peg.164"/>
<evidence type="ECO:0000256" key="1">
    <source>
        <dbReference type="SAM" id="SignalP"/>
    </source>
</evidence>
<dbReference type="Proteomes" id="UP000036520">
    <property type="component" value="Chromosome"/>
</dbReference>